<evidence type="ECO:0000256" key="6">
    <source>
        <dbReference type="SAM" id="Phobius"/>
    </source>
</evidence>
<proteinExistence type="predicted"/>
<dbReference type="GO" id="GO:0042759">
    <property type="term" value="P:long-chain fatty acid biosynthetic process"/>
    <property type="evidence" value="ECO:0007669"/>
    <property type="project" value="UniProtKB-ARBA"/>
</dbReference>
<comment type="pathway">
    <text evidence="1">Lipid metabolism; sphingolipid metabolism.</text>
</comment>
<dbReference type="EC" id="1.14.19.18" evidence="3"/>
<feature type="transmembrane region" description="Helical" evidence="6">
    <location>
        <begin position="303"/>
        <end position="324"/>
    </location>
</feature>
<name>A0AA38PSF1_9AGAR</name>
<keyword evidence="5" id="KW-0746">Sphingolipid metabolism</keyword>
<organism evidence="8 9">
    <name type="scientific">Lentinula detonsa</name>
    <dbReference type="NCBI Taxonomy" id="2804962"/>
    <lineage>
        <taxon>Eukaryota</taxon>
        <taxon>Fungi</taxon>
        <taxon>Dikarya</taxon>
        <taxon>Basidiomycota</taxon>
        <taxon>Agaricomycotina</taxon>
        <taxon>Agaricomycetes</taxon>
        <taxon>Agaricomycetidae</taxon>
        <taxon>Agaricales</taxon>
        <taxon>Marasmiineae</taxon>
        <taxon>Omphalotaceae</taxon>
        <taxon>Lentinula</taxon>
    </lineage>
</organism>
<dbReference type="Pfam" id="PF00487">
    <property type="entry name" value="FA_desaturase"/>
    <property type="match status" value="1"/>
</dbReference>
<protein>
    <recommendedName>
        <fullName evidence="4">Delta 8-(E)-sphingolipid desaturase</fullName>
        <ecNumber evidence="3">1.14.19.18</ecNumber>
    </recommendedName>
</protein>
<evidence type="ECO:0000256" key="3">
    <source>
        <dbReference type="ARBA" id="ARBA00012019"/>
    </source>
</evidence>
<dbReference type="AlphaFoldDB" id="A0AA38PSF1"/>
<dbReference type="Proteomes" id="UP001163850">
    <property type="component" value="Unassembled WGS sequence"/>
</dbReference>
<dbReference type="PANTHER" id="PTHR19353">
    <property type="entry name" value="FATTY ACID DESATURASE 2"/>
    <property type="match status" value="1"/>
</dbReference>
<feature type="transmembrane region" description="Helical" evidence="6">
    <location>
        <begin position="140"/>
        <end position="157"/>
    </location>
</feature>
<keyword evidence="5" id="KW-0443">Lipid metabolism</keyword>
<evidence type="ECO:0000256" key="4">
    <source>
        <dbReference type="ARBA" id="ARBA00016939"/>
    </source>
</evidence>
<dbReference type="Gene3D" id="3.10.120.10">
    <property type="entry name" value="Cytochrome b5-like heme/steroid binding domain"/>
    <property type="match status" value="1"/>
</dbReference>
<evidence type="ECO:0000259" key="7">
    <source>
        <dbReference type="PROSITE" id="PS50255"/>
    </source>
</evidence>
<dbReference type="GO" id="GO:0016020">
    <property type="term" value="C:membrane"/>
    <property type="evidence" value="ECO:0007669"/>
    <property type="project" value="TreeGrafter"/>
</dbReference>
<feature type="transmembrane region" description="Helical" evidence="6">
    <location>
        <begin position="163"/>
        <end position="185"/>
    </location>
</feature>
<dbReference type="PIRSF" id="PIRSF015921">
    <property type="entry name" value="FA_sphinglp_des"/>
    <property type="match status" value="1"/>
</dbReference>
<dbReference type="SMART" id="SM01117">
    <property type="entry name" value="Cyt-b5"/>
    <property type="match status" value="1"/>
</dbReference>
<dbReference type="SUPFAM" id="SSF55856">
    <property type="entry name" value="Cytochrome b5-like heme/steroid binding domain"/>
    <property type="match status" value="1"/>
</dbReference>
<dbReference type="InterPro" id="IPR001199">
    <property type="entry name" value="Cyt_B5-like_heme/steroid-bd"/>
</dbReference>
<feature type="transmembrane region" description="Helical" evidence="6">
    <location>
        <begin position="330"/>
        <end position="349"/>
    </location>
</feature>
<dbReference type="InterPro" id="IPR036400">
    <property type="entry name" value="Cyt_B5-like_heme/steroid_sf"/>
</dbReference>
<reference evidence="8" key="1">
    <citation type="submission" date="2022-08" db="EMBL/GenBank/DDBJ databases">
        <authorList>
            <consortium name="DOE Joint Genome Institute"/>
            <person name="Min B."/>
            <person name="Riley R."/>
            <person name="Sierra-Patev S."/>
            <person name="Naranjo-Ortiz M."/>
            <person name="Looney B."/>
            <person name="Konkel Z."/>
            <person name="Slot J.C."/>
            <person name="Sakamoto Y."/>
            <person name="Steenwyk J.L."/>
            <person name="Rokas A."/>
            <person name="Carro J."/>
            <person name="Camarero S."/>
            <person name="Ferreira P."/>
            <person name="Molpeceres G."/>
            <person name="Ruiz-Duenas F.J."/>
            <person name="Serrano A."/>
            <person name="Henrissat B."/>
            <person name="Drula E."/>
            <person name="Hughes K.W."/>
            <person name="Mata J.L."/>
            <person name="Ishikawa N.K."/>
            <person name="Vargas-Isla R."/>
            <person name="Ushijima S."/>
            <person name="Smith C.A."/>
            <person name="Ahrendt S."/>
            <person name="Andreopoulos W."/>
            <person name="He G."/>
            <person name="Labutti K."/>
            <person name="Lipzen A."/>
            <person name="Ng V."/>
            <person name="Sandor L."/>
            <person name="Barry K."/>
            <person name="Martinez A.T."/>
            <person name="Xiao Y."/>
            <person name="Gibbons J.G."/>
            <person name="Terashima K."/>
            <person name="Hibbett D.S."/>
            <person name="Grigoriev I.V."/>
        </authorList>
    </citation>
    <scope>NUCLEOTIDE SEQUENCE</scope>
    <source>
        <strain evidence="8">TFB7829</strain>
    </source>
</reference>
<evidence type="ECO:0000256" key="5">
    <source>
        <dbReference type="ARBA" id="ARBA00022919"/>
    </source>
</evidence>
<evidence type="ECO:0000256" key="2">
    <source>
        <dbReference type="ARBA" id="ARBA00004991"/>
    </source>
</evidence>
<keyword evidence="6" id="KW-0472">Membrane</keyword>
<dbReference type="EMBL" id="MU802147">
    <property type="protein sequence ID" value="KAJ3980925.1"/>
    <property type="molecule type" value="Genomic_DNA"/>
</dbReference>
<dbReference type="Pfam" id="PF00173">
    <property type="entry name" value="Cyt-b5"/>
    <property type="match status" value="1"/>
</dbReference>
<comment type="caution">
    <text evidence="8">The sequence shown here is derived from an EMBL/GenBank/DDBJ whole genome shotgun (WGS) entry which is preliminary data.</text>
</comment>
<evidence type="ECO:0000256" key="1">
    <source>
        <dbReference type="ARBA" id="ARBA00004760"/>
    </source>
</evidence>
<accession>A0AA38PSF1</accession>
<dbReference type="PANTHER" id="PTHR19353:SF19">
    <property type="entry name" value="DELTA(5) FATTY ACID DESATURASE C-RELATED"/>
    <property type="match status" value="1"/>
</dbReference>
<dbReference type="PRINTS" id="PR00363">
    <property type="entry name" value="CYTOCHROMEB5"/>
</dbReference>
<feature type="domain" description="Cytochrome b5 heme-binding" evidence="7">
    <location>
        <begin position="23"/>
        <end position="98"/>
    </location>
</feature>
<sequence>MKAPNGLAHPGVPLECASSESGLALIPLKELRKACTHNKAWVSIGGTVYDLTKFIHQHPGGQDFILLAAGKDVTKIFEAYHGQKQHHNLQIFRMGLLAGQDVPSFPPPDNFSLTLKRRVNDHFRLLKADPKQSPGTRRRYFLTALGIWILYGLQWLLPLNSFWVFYLVSVAHGTALSQYCLTAVHDGSHGAIGRNPVLWKLLLMGHDFFVGTSSTLWTYQHVMSHHIFTNVDGFDADIETSEVEFRRIKESQKYFCFYQLQSIYSPLLYVLLGCTVRIEDLLYYFTSRRGPLKVNPFTFQQNIIFWGGKLFFLMTRIFLPLFWGVPLSRVISAFFVADFTLSIILALIFQATHVVDIAAFPQVNSKTGNIDVDWARLQVETAQDYGHDQPLTTFFSGSLNYQVVHHLFPYVAQEHLPAVAKIVRQTAKEYGVKYEIKDNLWAAIGGHIGLLKLLGTPPHSD</sequence>
<dbReference type="CDD" id="cd03506">
    <property type="entry name" value="Delta6-FADS-like"/>
    <property type="match status" value="1"/>
</dbReference>
<keyword evidence="6" id="KW-0812">Transmembrane</keyword>
<dbReference type="GO" id="GO:0016717">
    <property type="term" value="F:oxidoreductase activity, acting on paired donors, with oxidation of a pair of donors resulting in the reduction of molecular oxygen to two molecules of water"/>
    <property type="evidence" value="ECO:0007669"/>
    <property type="project" value="TreeGrafter"/>
</dbReference>
<gene>
    <name evidence="8" type="ORF">F5890DRAFT_1557246</name>
</gene>
<dbReference type="GO" id="GO:0006665">
    <property type="term" value="P:sphingolipid metabolic process"/>
    <property type="evidence" value="ECO:0007669"/>
    <property type="project" value="UniProtKB-KW"/>
</dbReference>
<dbReference type="GO" id="GO:0006636">
    <property type="term" value="P:unsaturated fatty acid biosynthetic process"/>
    <property type="evidence" value="ECO:0007669"/>
    <property type="project" value="UniProtKB-ARBA"/>
</dbReference>
<dbReference type="InterPro" id="IPR005804">
    <property type="entry name" value="FA_desaturase_dom"/>
</dbReference>
<evidence type="ECO:0000313" key="9">
    <source>
        <dbReference type="Proteomes" id="UP001163850"/>
    </source>
</evidence>
<keyword evidence="6" id="KW-1133">Transmembrane helix</keyword>
<feature type="transmembrane region" description="Helical" evidence="6">
    <location>
        <begin position="263"/>
        <end position="282"/>
    </location>
</feature>
<dbReference type="InterPro" id="IPR012171">
    <property type="entry name" value="Fatty_acid_desaturase"/>
</dbReference>
<comment type="pathway">
    <text evidence="2">Sphingolipid metabolism.</text>
</comment>
<evidence type="ECO:0000313" key="8">
    <source>
        <dbReference type="EMBL" id="KAJ3980925.1"/>
    </source>
</evidence>
<dbReference type="PROSITE" id="PS50255">
    <property type="entry name" value="CYTOCHROME_B5_2"/>
    <property type="match status" value="1"/>
</dbReference>